<feature type="compositionally biased region" description="Basic and acidic residues" evidence="1">
    <location>
        <begin position="7"/>
        <end position="22"/>
    </location>
</feature>
<keyword evidence="2" id="KW-0472">Membrane</keyword>
<sequence>MSQADRPQTEKQEAGETYSERERASGNKLWSIYISEAQSYDQGLIDGWRSEMDGLLIFAGLFSGVVTTFIIDSYKTLNPDSGSQTVVLLSQISHQLAIMNNGTAVTDSLPPLAAFSPPVSSLICNALWFTSLALSLSSALVATLVDQWAQEYRHRTTMSSSPSVRSRVYIYLFPTLQSFNMHAVVGVPPLLLHWALVLFFAGLVAFLVPINIIIMGISSALLLLFVLVYATFTVLPLFSSDSPFQTPLTRILWSLIQSLRAYIRTATPEMDHEALTKSRPQSHTMIDAMRLAARKSNVERETWAIGWTIQSLSDDVEFEQFVEVLPYVLWNFDRGKPCSTYQTHFQRLLQDSKGPLGQRLADFMAGSNSYLLEDQVRLRRQLSVLRAIWAICAFSLHTGSLLQSPIGDADVDNALLASKFLDSPDVQGMLLDVSALIRLNMIESRSWERLPAQPNSSGGGIHPEAERQRQADMHRTYTRYLVALSQCAASFQREQTTSFFDRSQMHFTEANGFKTLQWALQQLIDHASDKAVDNVVFAARLMITPFAQTSEYPKRLWLTGLGPFLVRNASLAVYDPEFDSQPASKHHYTRYLCHKLGVNLFIGMNPQECVDALQLIYHPLLESGVPPRDFDTHLSILRTLQTQTADIRTHRLAAIVQCVMLKCFWPDLSKSGDVSEWEQLPSIFEDKEWFRSVLGLDNDKRTERASAKQIYECACLGVMTTLFEQCTAHSLDQTLKSVLGTVTRISSVIPAGLQRRFANAASAFIRKYPTDCLADGNGLCSVLDWAVKEDDGWMTNVDALRVLDTAVSEVQTDDQQKAHRDNAATIRGYMQEQLLPEDIFAAFISLVSSRK</sequence>
<feature type="transmembrane region" description="Helical" evidence="2">
    <location>
        <begin position="54"/>
        <end position="71"/>
    </location>
</feature>
<evidence type="ECO:0000259" key="3">
    <source>
        <dbReference type="Pfam" id="PF20153"/>
    </source>
</evidence>
<dbReference type="Pfam" id="PF20153">
    <property type="entry name" value="DUF6535"/>
    <property type="match status" value="1"/>
</dbReference>
<keyword evidence="2" id="KW-0812">Transmembrane</keyword>
<dbReference type="AlphaFoldDB" id="A0AAD2HLG8"/>
<protein>
    <recommendedName>
        <fullName evidence="3">DUF6535 domain-containing protein</fullName>
    </recommendedName>
</protein>
<comment type="caution">
    <text evidence="4">The sequence shown here is derived from an EMBL/GenBank/DDBJ whole genome shotgun (WGS) entry which is preliminary data.</text>
</comment>
<proteinExistence type="predicted"/>
<feature type="transmembrane region" description="Helical" evidence="2">
    <location>
        <begin position="166"/>
        <end position="185"/>
    </location>
</feature>
<evidence type="ECO:0000256" key="2">
    <source>
        <dbReference type="SAM" id="Phobius"/>
    </source>
</evidence>
<keyword evidence="2" id="KW-1133">Transmembrane helix</keyword>
<dbReference type="EMBL" id="CAVNYO010000421">
    <property type="protein sequence ID" value="CAK5278203.1"/>
    <property type="molecule type" value="Genomic_DNA"/>
</dbReference>
<feature type="transmembrane region" description="Helical" evidence="2">
    <location>
        <begin position="126"/>
        <end position="145"/>
    </location>
</feature>
<dbReference type="InterPro" id="IPR045338">
    <property type="entry name" value="DUF6535"/>
</dbReference>
<reference evidence="4" key="1">
    <citation type="submission" date="2023-11" db="EMBL/GenBank/DDBJ databases">
        <authorList>
            <person name="De Vega J J."/>
            <person name="De Vega J J."/>
        </authorList>
    </citation>
    <scope>NUCLEOTIDE SEQUENCE</scope>
</reference>
<name>A0AAD2HLG8_9AGAR</name>
<evidence type="ECO:0000256" key="1">
    <source>
        <dbReference type="SAM" id="MobiDB-lite"/>
    </source>
</evidence>
<gene>
    <name evidence="4" type="ORF">MYCIT1_LOCUS27484</name>
</gene>
<feature type="region of interest" description="Disordered" evidence="1">
    <location>
        <begin position="1"/>
        <end position="22"/>
    </location>
</feature>
<feature type="transmembrane region" description="Helical" evidence="2">
    <location>
        <begin position="191"/>
        <end position="214"/>
    </location>
</feature>
<keyword evidence="5" id="KW-1185">Reference proteome</keyword>
<organism evidence="4 5">
    <name type="scientific">Mycena citricolor</name>
    <dbReference type="NCBI Taxonomy" id="2018698"/>
    <lineage>
        <taxon>Eukaryota</taxon>
        <taxon>Fungi</taxon>
        <taxon>Dikarya</taxon>
        <taxon>Basidiomycota</taxon>
        <taxon>Agaricomycotina</taxon>
        <taxon>Agaricomycetes</taxon>
        <taxon>Agaricomycetidae</taxon>
        <taxon>Agaricales</taxon>
        <taxon>Marasmiineae</taxon>
        <taxon>Mycenaceae</taxon>
        <taxon>Mycena</taxon>
    </lineage>
</organism>
<feature type="domain" description="DUF6535" evidence="3">
    <location>
        <begin position="30"/>
        <end position="208"/>
    </location>
</feature>
<accession>A0AAD2HLG8</accession>
<evidence type="ECO:0000313" key="5">
    <source>
        <dbReference type="Proteomes" id="UP001295794"/>
    </source>
</evidence>
<evidence type="ECO:0000313" key="4">
    <source>
        <dbReference type="EMBL" id="CAK5278203.1"/>
    </source>
</evidence>
<feature type="transmembrane region" description="Helical" evidence="2">
    <location>
        <begin position="221"/>
        <end position="239"/>
    </location>
</feature>
<dbReference type="Proteomes" id="UP001295794">
    <property type="component" value="Unassembled WGS sequence"/>
</dbReference>